<feature type="region of interest" description="Disordered" evidence="4">
    <location>
        <begin position="139"/>
        <end position="265"/>
    </location>
</feature>
<sequence>MAYHARFTEASADSQVIRSPSRLGYSDDIPPIVVDATWENTSQDSNREDFQLLDLNEVAEPDLETSLNSARAETETRDSGQQTDFPPTPTTPNFPPHQKAGSQGRHFVSSQKFINEKGQSAKHPYEKTVYFVQTVQSNGNTPAKHHTQTVKNNFQSPTSVLNKSVSYSGSPSTRVDSGYSSQQETIRIPGSPQQLQTQPVVSKIISNSTGDRLLSSDTNYSKSQAVSSSTGNSSPTRPISGRVNENSKSVTYSYSGDRPNNTAKMSHYDNALISPLSSARKQEKQDLQILNDRFSTYISKVRSLGEHNNRLDSASLMKQTRILEDEVATLKALYERELDVLRQDLNATSRERNNYQLQCEKNKQMAIDFESRMAVESDKNRRLVDELNQAQRKANTLETELMSLRQMGDGRVDFQHLQREMDKLIRENEDHKHRQEQESLLRTEAEDQCHILRKKLEFNEQVHVQQMVEIRERLEQSQAMIISLESRINANTKNDMAIPDVLKQVREQAEIEFKRYQLESEEKYNRNIGALKCQMDNDAHTIERLSQDKSKLQGQMGELQARIRNLEGQIMTLEHQRQTVESMIQQERTRASEQLHEMEAKVRDMQELVFSKMREASEERELHIPLKAEIEAMKMLLEEEEKRLQLPLTTPTRDAPSYTTPGMFGLPPVSTQGIYSMGSIGNLGYSGDDGELRTRFGAPEGSYSQEPIPNTEPLFTHVPMTETTTEPVMADYHSGTRYTYETTPSVNRLQLETPPRPSPRAIGPISRAKSAPVRPGSQVQVVPTNLGQGKDYFDEMFRDLTRETLYTQAHPKSSPLERPPSAPRERSGSAVRDQTLNRPTERSDTFVKETESSPSPQPERPQSRVSDHVEEPRPPRSSERPHSSVFHDYTTSTSSATGDVKILEVNQDGKFVRLFNDGSQEIEFGGYMIQQNVGGHPVAVFRFPPRTKFPEESTITVWSGSQDPVEHQPPRDFVWREQHKWGTGPECTTILCKPNGQAVAWMTAAHRFTKNPYEDSGKGSPMEEVQILETAPTQGGQEVLTEMNVNLNEPKPEAVYLRREKQTPPSLTAQKHPHGTSPGTETHPHTGQPRPFLYGNDNSSVNRQSRVQTTRPDPIAGQPYAGGSGNRIGSAPLRKYKSTAGGGTIRGSGAIANRSEPGMTSVPPNPFQTPRKRFETGLEQVQSQHHVHFNPPMPRPPLFSTW</sequence>
<feature type="region of interest" description="Disordered" evidence="4">
    <location>
        <begin position="745"/>
        <end position="777"/>
    </location>
</feature>
<feature type="compositionally biased region" description="Pro residues" evidence="4">
    <location>
        <begin position="86"/>
        <end position="95"/>
    </location>
</feature>
<accession>A0A9D4NBH9</accession>
<keyword evidence="7" id="KW-1185">Reference proteome</keyword>
<keyword evidence="1" id="KW-0403">Intermediate filament</keyword>
<dbReference type="EMBL" id="JAIWYP010000001">
    <property type="protein sequence ID" value="KAH3890247.1"/>
    <property type="molecule type" value="Genomic_DNA"/>
</dbReference>
<dbReference type="GO" id="GO:0005737">
    <property type="term" value="C:cytoplasm"/>
    <property type="evidence" value="ECO:0007669"/>
    <property type="project" value="TreeGrafter"/>
</dbReference>
<feature type="domain" description="LTD" evidence="5">
    <location>
        <begin position="888"/>
        <end position="1006"/>
    </location>
</feature>
<protein>
    <recommendedName>
        <fullName evidence="5">LTD domain-containing protein</fullName>
    </recommendedName>
</protein>
<dbReference type="AlphaFoldDB" id="A0A9D4NBH9"/>
<dbReference type="SUPFAM" id="SSF74853">
    <property type="entry name" value="Lamin A/C globular tail domain"/>
    <property type="match status" value="1"/>
</dbReference>
<evidence type="ECO:0000256" key="2">
    <source>
        <dbReference type="ARBA" id="ARBA00023054"/>
    </source>
</evidence>
<feature type="region of interest" description="Disordered" evidence="4">
    <location>
        <begin position="1063"/>
        <end position="1202"/>
    </location>
</feature>
<dbReference type="PANTHER" id="PTHR47012">
    <property type="entry name" value="LAMIN TAIL DOMAIN-CONTAINING PROTEIN 1"/>
    <property type="match status" value="1"/>
</dbReference>
<feature type="coiled-coil region" evidence="3">
    <location>
        <begin position="467"/>
        <end position="608"/>
    </location>
</feature>
<comment type="caution">
    <text evidence="6">The sequence shown here is derived from an EMBL/GenBank/DDBJ whole genome shotgun (WGS) entry which is preliminary data.</text>
</comment>
<dbReference type="Pfam" id="PF00932">
    <property type="entry name" value="LTD"/>
    <property type="match status" value="1"/>
</dbReference>
<feature type="compositionally biased region" description="Polar residues" evidence="4">
    <location>
        <begin position="1096"/>
        <end position="1111"/>
    </location>
</feature>
<feature type="region of interest" description="Disordered" evidence="4">
    <location>
        <begin position="805"/>
        <end position="893"/>
    </location>
</feature>
<dbReference type="GO" id="GO:0005635">
    <property type="term" value="C:nuclear envelope"/>
    <property type="evidence" value="ECO:0007669"/>
    <property type="project" value="TreeGrafter"/>
</dbReference>
<dbReference type="InterPro" id="IPR039008">
    <property type="entry name" value="IF_rod_dom"/>
</dbReference>
<evidence type="ECO:0000259" key="5">
    <source>
        <dbReference type="PROSITE" id="PS51841"/>
    </source>
</evidence>
<feature type="coiled-coil region" evidence="3">
    <location>
        <begin position="331"/>
        <end position="434"/>
    </location>
</feature>
<organism evidence="6 7">
    <name type="scientific">Dreissena polymorpha</name>
    <name type="common">Zebra mussel</name>
    <name type="synonym">Mytilus polymorpha</name>
    <dbReference type="NCBI Taxonomy" id="45954"/>
    <lineage>
        <taxon>Eukaryota</taxon>
        <taxon>Metazoa</taxon>
        <taxon>Spiralia</taxon>
        <taxon>Lophotrochozoa</taxon>
        <taxon>Mollusca</taxon>
        <taxon>Bivalvia</taxon>
        <taxon>Autobranchia</taxon>
        <taxon>Heteroconchia</taxon>
        <taxon>Euheterodonta</taxon>
        <taxon>Imparidentia</taxon>
        <taxon>Neoheterodontei</taxon>
        <taxon>Myida</taxon>
        <taxon>Dreissenoidea</taxon>
        <taxon>Dreissenidae</taxon>
        <taxon>Dreissena</taxon>
    </lineage>
</organism>
<dbReference type="GO" id="GO:0005882">
    <property type="term" value="C:intermediate filament"/>
    <property type="evidence" value="ECO:0007669"/>
    <property type="project" value="UniProtKB-KW"/>
</dbReference>
<feature type="compositionally biased region" description="Basic and acidic residues" evidence="4">
    <location>
        <begin position="839"/>
        <end position="851"/>
    </location>
</feature>
<evidence type="ECO:0000256" key="3">
    <source>
        <dbReference type="SAM" id="Coils"/>
    </source>
</evidence>
<dbReference type="Pfam" id="PF00038">
    <property type="entry name" value="Filament"/>
    <property type="match status" value="1"/>
</dbReference>
<evidence type="ECO:0000256" key="4">
    <source>
        <dbReference type="SAM" id="MobiDB-lite"/>
    </source>
</evidence>
<dbReference type="InterPro" id="IPR036415">
    <property type="entry name" value="Lamin_tail_dom_sf"/>
</dbReference>
<reference evidence="6" key="2">
    <citation type="submission" date="2020-11" db="EMBL/GenBank/DDBJ databases">
        <authorList>
            <person name="McCartney M.A."/>
            <person name="Auch B."/>
            <person name="Kono T."/>
            <person name="Mallez S."/>
            <person name="Becker A."/>
            <person name="Gohl D.M."/>
            <person name="Silverstein K.A.T."/>
            <person name="Koren S."/>
            <person name="Bechman K.B."/>
            <person name="Herman A."/>
            <person name="Abrahante J.E."/>
            <person name="Garbe J."/>
        </authorList>
    </citation>
    <scope>NUCLEOTIDE SEQUENCE</scope>
    <source>
        <strain evidence="6">Duluth1</strain>
        <tissue evidence="6">Whole animal</tissue>
    </source>
</reference>
<evidence type="ECO:0000313" key="7">
    <source>
        <dbReference type="Proteomes" id="UP000828390"/>
    </source>
</evidence>
<dbReference type="PANTHER" id="PTHR47012:SF3">
    <property type="entry name" value="LAMIN TAIL DOMAIN CONTAINING 1"/>
    <property type="match status" value="1"/>
</dbReference>
<feature type="compositionally biased region" description="Basic and acidic residues" evidence="4">
    <location>
        <begin position="861"/>
        <end position="882"/>
    </location>
</feature>
<dbReference type="Proteomes" id="UP000828390">
    <property type="component" value="Unassembled WGS sequence"/>
</dbReference>
<dbReference type="SUPFAM" id="SSF64593">
    <property type="entry name" value="Intermediate filament protein, coiled coil region"/>
    <property type="match status" value="1"/>
</dbReference>
<keyword evidence="2 3" id="KW-0175">Coiled coil</keyword>
<dbReference type="InterPro" id="IPR042840">
    <property type="entry name" value="LMNTD1"/>
</dbReference>
<feature type="compositionally biased region" description="Polar residues" evidence="4">
    <location>
        <begin position="149"/>
        <end position="264"/>
    </location>
</feature>
<evidence type="ECO:0000313" key="6">
    <source>
        <dbReference type="EMBL" id="KAH3890247.1"/>
    </source>
</evidence>
<feature type="region of interest" description="Disordered" evidence="4">
    <location>
        <begin position="58"/>
        <end position="106"/>
    </location>
</feature>
<feature type="compositionally biased region" description="Pro residues" evidence="4">
    <location>
        <begin position="1191"/>
        <end position="1202"/>
    </location>
</feature>
<reference evidence="6" key="1">
    <citation type="journal article" date="2019" name="bioRxiv">
        <title>The Genome of the Zebra Mussel, Dreissena polymorpha: A Resource for Invasive Species Research.</title>
        <authorList>
            <person name="McCartney M.A."/>
            <person name="Auch B."/>
            <person name="Kono T."/>
            <person name="Mallez S."/>
            <person name="Zhang Y."/>
            <person name="Obille A."/>
            <person name="Becker A."/>
            <person name="Abrahante J.E."/>
            <person name="Garbe J."/>
            <person name="Badalamenti J.P."/>
            <person name="Herman A."/>
            <person name="Mangelson H."/>
            <person name="Liachko I."/>
            <person name="Sullivan S."/>
            <person name="Sone E.D."/>
            <person name="Koren S."/>
            <person name="Silverstein K.A.T."/>
            <person name="Beckman K.B."/>
            <person name="Gohl D.M."/>
        </authorList>
    </citation>
    <scope>NUCLEOTIDE SEQUENCE</scope>
    <source>
        <strain evidence="6">Duluth1</strain>
        <tissue evidence="6">Whole animal</tissue>
    </source>
</reference>
<evidence type="ECO:0000256" key="1">
    <source>
        <dbReference type="ARBA" id="ARBA00022754"/>
    </source>
</evidence>
<dbReference type="PROSITE" id="PS51841">
    <property type="entry name" value="LTD"/>
    <property type="match status" value="1"/>
</dbReference>
<name>A0A9D4NBH9_DREPO</name>
<dbReference type="Gene3D" id="2.60.40.1260">
    <property type="entry name" value="Lamin Tail domain"/>
    <property type="match status" value="1"/>
</dbReference>
<gene>
    <name evidence="6" type="ORF">DPMN_014320</name>
</gene>
<dbReference type="InterPro" id="IPR001322">
    <property type="entry name" value="Lamin_tail_dom"/>
</dbReference>
<proteinExistence type="predicted"/>